<evidence type="ECO:0000313" key="12">
    <source>
        <dbReference type="EMBL" id="GIY09902.1"/>
    </source>
</evidence>
<protein>
    <submittedName>
        <fullName evidence="12">G patch domain and ankyrin repeat-containing protein 1 homolog</fullName>
    </submittedName>
</protein>
<dbReference type="GO" id="GO:0003676">
    <property type="term" value="F:nucleic acid binding"/>
    <property type="evidence" value="ECO:0007669"/>
    <property type="project" value="InterPro"/>
</dbReference>
<keyword evidence="13" id="KW-1185">Reference proteome</keyword>
<evidence type="ECO:0000256" key="5">
    <source>
        <dbReference type="ARBA" id="ARBA00022537"/>
    </source>
</evidence>
<keyword evidence="4" id="KW-0964">Secreted</keyword>
<dbReference type="Pfam" id="PF12796">
    <property type="entry name" value="Ank_2"/>
    <property type="match status" value="1"/>
</dbReference>
<dbReference type="AlphaFoldDB" id="A0AAV4QNY1"/>
<keyword evidence="9" id="KW-1053">Target membrane</keyword>
<reference evidence="12 13" key="1">
    <citation type="submission" date="2021-06" db="EMBL/GenBank/DDBJ databases">
        <title>Caerostris darwini draft genome.</title>
        <authorList>
            <person name="Kono N."/>
            <person name="Arakawa K."/>
        </authorList>
    </citation>
    <scope>NUCLEOTIDE SEQUENCE [LARGE SCALE GENOMIC DNA]</scope>
</reference>
<keyword evidence="7" id="KW-0528">Neurotoxin</keyword>
<dbReference type="InterPro" id="IPR039146">
    <property type="entry name" value="GPANK1"/>
</dbReference>
<evidence type="ECO:0000256" key="6">
    <source>
        <dbReference type="ARBA" id="ARBA00022656"/>
    </source>
</evidence>
<evidence type="ECO:0000256" key="9">
    <source>
        <dbReference type="ARBA" id="ARBA00023298"/>
    </source>
</evidence>
<dbReference type="InterPro" id="IPR036770">
    <property type="entry name" value="Ankyrin_rpt-contain_sf"/>
</dbReference>
<name>A0AAV4QNY1_9ARAC</name>
<evidence type="ECO:0000256" key="2">
    <source>
        <dbReference type="ARBA" id="ARBA00004613"/>
    </source>
</evidence>
<dbReference type="GO" id="GO:0044218">
    <property type="term" value="C:other organism cell membrane"/>
    <property type="evidence" value="ECO:0007669"/>
    <property type="project" value="UniProtKB-KW"/>
</dbReference>
<dbReference type="GO" id="GO:0006887">
    <property type="term" value="P:exocytosis"/>
    <property type="evidence" value="ECO:0007669"/>
    <property type="project" value="UniProtKB-KW"/>
</dbReference>
<comment type="subcellular location">
    <subcellularLocation>
        <location evidence="2">Secreted</location>
    </subcellularLocation>
    <subcellularLocation>
        <location evidence="1">Target cell membrane</location>
    </subcellularLocation>
</comment>
<evidence type="ECO:0000256" key="7">
    <source>
        <dbReference type="ARBA" id="ARBA00022699"/>
    </source>
</evidence>
<comment type="caution">
    <text evidence="12">The sequence shown here is derived from an EMBL/GenBank/DDBJ whole genome shotgun (WGS) entry which is preliminary data.</text>
</comment>
<keyword evidence="8" id="KW-0638">Presynaptic neurotoxin</keyword>
<keyword evidence="3" id="KW-0268">Exocytosis</keyword>
<dbReference type="Gene3D" id="1.25.40.20">
    <property type="entry name" value="Ankyrin repeat-containing domain"/>
    <property type="match status" value="1"/>
</dbReference>
<accession>A0AAV4QNY1</accession>
<feature type="repeat" description="ANK" evidence="10">
    <location>
        <begin position="117"/>
        <end position="149"/>
    </location>
</feature>
<dbReference type="Proteomes" id="UP001054837">
    <property type="component" value="Unassembled WGS sequence"/>
</dbReference>
<sequence>MSTFNSLSVKLIPFVSPSEEKIEESVSFKSQFETGLSGGEISEFYNSVISLPSEFKPIKRTVASVKTNCDKKRKLTSSVSSNNVKTDSIFLLAQQGNIEEIKKYVEYGGSIDQQDAYGWTPIMCAACEGHISVVEYLIKLGANLNIRCKYGMTVMDIAMKAKHDAILKLLQDGINYCEMKSNVTTHNKSETIEKFCKDCKTSYTMSQEAHEHSIAHLLVTKKPGDSTFYHIPENNKGFQIMLKSGWDKNKGLGVNADGRKFPIKTILKKDRSCIGKKKEVPKVTHFVANDETSVTSRKHNPVKIVRERTLKKWERKKLEERNRRWEIKFRQSFNCDF</sequence>
<dbReference type="PROSITE" id="PS50174">
    <property type="entry name" value="G_PATCH"/>
    <property type="match status" value="1"/>
</dbReference>
<organism evidence="12 13">
    <name type="scientific">Caerostris darwini</name>
    <dbReference type="NCBI Taxonomy" id="1538125"/>
    <lineage>
        <taxon>Eukaryota</taxon>
        <taxon>Metazoa</taxon>
        <taxon>Ecdysozoa</taxon>
        <taxon>Arthropoda</taxon>
        <taxon>Chelicerata</taxon>
        <taxon>Arachnida</taxon>
        <taxon>Araneae</taxon>
        <taxon>Araneomorphae</taxon>
        <taxon>Entelegynae</taxon>
        <taxon>Araneoidea</taxon>
        <taxon>Araneidae</taxon>
        <taxon>Caerostris</taxon>
    </lineage>
</organism>
<evidence type="ECO:0000256" key="3">
    <source>
        <dbReference type="ARBA" id="ARBA00022483"/>
    </source>
</evidence>
<evidence type="ECO:0000256" key="4">
    <source>
        <dbReference type="ARBA" id="ARBA00022525"/>
    </source>
</evidence>
<keyword evidence="10" id="KW-0040">ANK repeat</keyword>
<evidence type="ECO:0000259" key="11">
    <source>
        <dbReference type="PROSITE" id="PS50174"/>
    </source>
</evidence>
<evidence type="ECO:0000256" key="8">
    <source>
        <dbReference type="ARBA" id="ARBA00023028"/>
    </source>
</evidence>
<feature type="domain" description="G-patch" evidence="11">
    <location>
        <begin position="233"/>
        <end position="279"/>
    </location>
</feature>
<evidence type="ECO:0000256" key="1">
    <source>
        <dbReference type="ARBA" id="ARBA00004175"/>
    </source>
</evidence>
<dbReference type="InterPro" id="IPR000467">
    <property type="entry name" value="G_patch_dom"/>
</dbReference>
<proteinExistence type="predicted"/>
<evidence type="ECO:0000313" key="13">
    <source>
        <dbReference type="Proteomes" id="UP001054837"/>
    </source>
</evidence>
<dbReference type="GO" id="GO:0044231">
    <property type="term" value="C:host cell presynaptic membrane"/>
    <property type="evidence" value="ECO:0007669"/>
    <property type="project" value="UniProtKB-KW"/>
</dbReference>
<dbReference type="PANTHER" id="PTHR20923">
    <property type="entry name" value="BAT4 PROTEIN-RELATED"/>
    <property type="match status" value="1"/>
</dbReference>
<dbReference type="SMART" id="SM00443">
    <property type="entry name" value="G_patch"/>
    <property type="match status" value="1"/>
</dbReference>
<keyword evidence="6" id="KW-0800">Toxin</keyword>
<dbReference type="PROSITE" id="PS50297">
    <property type="entry name" value="ANK_REP_REGION"/>
    <property type="match status" value="1"/>
</dbReference>
<dbReference type="SUPFAM" id="SSF48403">
    <property type="entry name" value="Ankyrin repeat"/>
    <property type="match status" value="1"/>
</dbReference>
<keyword evidence="5" id="KW-1052">Target cell membrane</keyword>
<dbReference type="PANTHER" id="PTHR20923:SF1">
    <property type="entry name" value="G PATCH DOMAIN AND ANKYRIN REPEAT-CONTAINING PROTEIN 1"/>
    <property type="match status" value="1"/>
</dbReference>
<dbReference type="EMBL" id="BPLQ01004693">
    <property type="protein sequence ID" value="GIY09902.1"/>
    <property type="molecule type" value="Genomic_DNA"/>
</dbReference>
<dbReference type="SMART" id="SM00248">
    <property type="entry name" value="ANK"/>
    <property type="match status" value="2"/>
</dbReference>
<dbReference type="InterPro" id="IPR002110">
    <property type="entry name" value="Ankyrin_rpt"/>
</dbReference>
<dbReference type="PROSITE" id="PS50088">
    <property type="entry name" value="ANK_REPEAT"/>
    <property type="match status" value="1"/>
</dbReference>
<evidence type="ECO:0000256" key="10">
    <source>
        <dbReference type="PROSITE-ProRule" id="PRU00023"/>
    </source>
</evidence>
<dbReference type="Pfam" id="PF01585">
    <property type="entry name" value="G-patch"/>
    <property type="match status" value="1"/>
</dbReference>
<dbReference type="GO" id="GO:0090729">
    <property type="term" value="F:toxin activity"/>
    <property type="evidence" value="ECO:0007669"/>
    <property type="project" value="UniProtKB-KW"/>
</dbReference>
<keyword evidence="9" id="KW-0472">Membrane</keyword>
<dbReference type="GO" id="GO:0005576">
    <property type="term" value="C:extracellular region"/>
    <property type="evidence" value="ECO:0007669"/>
    <property type="project" value="UniProtKB-SubCell"/>
</dbReference>
<gene>
    <name evidence="12" type="primary">ZK1320.7</name>
    <name evidence="12" type="ORF">CDAR_459851</name>
</gene>